<dbReference type="Pfam" id="PF02624">
    <property type="entry name" value="YcaO"/>
    <property type="match status" value="1"/>
</dbReference>
<sequence>MSELIKNLRISNSIFEKDTSTIKIDGFFNALLGVANKLTLSDCLKSGMGEFTERYIELHPSNKLKKVAALNIVDNKINFIDPQKVYLLRDTENYNINSFIDSSGTAYFTNVEDAIKKAFFEFIERQSLVYSFLREWPGKKINKRVIHNQLKPYSKFKFSYLMINDISIIKDIYVILFVGINRNSYNVGLGTDFNLLTAINNALAEGMGNSPFYVSDNEIKKRNKLLNTLDYHLKYTDLQSIESYSMIFSNWLTPRYILKKFNYLNKASVQENKKKDPYVSLSIIEKIKRISMENSIKPYLTFLNGKSENIRGIVMHFSAKEAYPHIFTPFINPNNYKISYLLHSNNNFPNKYKYLPFP</sequence>
<dbReference type="InterPro" id="IPR003776">
    <property type="entry name" value="YcaO-like_dom"/>
</dbReference>
<organism evidence="2 3">
    <name type="scientific">Lactobacillus crispatus</name>
    <dbReference type="NCBI Taxonomy" id="47770"/>
    <lineage>
        <taxon>Bacteria</taxon>
        <taxon>Bacillati</taxon>
        <taxon>Bacillota</taxon>
        <taxon>Bacilli</taxon>
        <taxon>Lactobacillales</taxon>
        <taxon>Lactobacillaceae</taxon>
        <taxon>Lactobacillus</taxon>
    </lineage>
</organism>
<protein>
    <recommendedName>
        <fullName evidence="1">YcaO domain-containing protein</fullName>
    </recommendedName>
</protein>
<reference evidence="2 3" key="1">
    <citation type="submission" date="2020-01" db="EMBL/GenBank/DDBJ databases">
        <title>Complete and circular genome sequences of six lactobacillus isolates from horses.</title>
        <authorList>
            <person name="Hassan H.M."/>
        </authorList>
    </citation>
    <scope>NUCLEOTIDE SEQUENCE [LARGE SCALE GENOMIC DNA]</scope>
    <source>
        <strain evidence="2 3">1D</strain>
    </source>
</reference>
<dbReference type="AlphaFoldDB" id="A0A226ULQ0"/>
<evidence type="ECO:0000259" key="1">
    <source>
        <dbReference type="Pfam" id="PF02624"/>
    </source>
</evidence>
<gene>
    <name evidence="2" type="ORF">GTO85_11400</name>
</gene>
<dbReference type="Proteomes" id="UP000510660">
    <property type="component" value="Chromosome"/>
</dbReference>
<evidence type="ECO:0000313" key="3">
    <source>
        <dbReference type="Proteomes" id="UP000510660"/>
    </source>
</evidence>
<dbReference type="EMBL" id="CP047415">
    <property type="protein sequence ID" value="QLL74891.1"/>
    <property type="molecule type" value="Genomic_DNA"/>
</dbReference>
<proteinExistence type="predicted"/>
<accession>A0A226ULQ0</accession>
<name>A0A226ULQ0_9LACO</name>
<feature type="domain" description="YcaO" evidence="1">
    <location>
        <begin position="50"/>
        <end position="216"/>
    </location>
</feature>
<dbReference type="RefSeq" id="WP_013087030.1">
    <property type="nucleotide sequence ID" value="NZ_CP047415.1"/>
</dbReference>
<evidence type="ECO:0000313" key="2">
    <source>
        <dbReference type="EMBL" id="QLL74891.1"/>
    </source>
</evidence>